<dbReference type="Gene3D" id="3.30.70.100">
    <property type="match status" value="1"/>
</dbReference>
<keyword evidence="2" id="KW-0812">Transmembrane</keyword>
<evidence type="ECO:0000259" key="3">
    <source>
        <dbReference type="PROSITE" id="PS50846"/>
    </source>
</evidence>
<dbReference type="PROSITE" id="PS50846">
    <property type="entry name" value="HMA_2"/>
    <property type="match status" value="1"/>
</dbReference>
<keyword evidence="1" id="KW-0479">Metal-binding</keyword>
<dbReference type="Pfam" id="PF00403">
    <property type="entry name" value="HMA"/>
    <property type="match status" value="1"/>
</dbReference>
<dbReference type="InterPro" id="IPR017969">
    <property type="entry name" value="Heavy-metal-associated_CS"/>
</dbReference>
<dbReference type="CDD" id="cd00371">
    <property type="entry name" value="HMA"/>
    <property type="match status" value="1"/>
</dbReference>
<dbReference type="Proteomes" id="UP000230292">
    <property type="component" value="Unassembled WGS sequence"/>
</dbReference>
<dbReference type="GO" id="GO:0046872">
    <property type="term" value="F:metal ion binding"/>
    <property type="evidence" value="ECO:0007669"/>
    <property type="project" value="UniProtKB-KW"/>
</dbReference>
<dbReference type="PROSITE" id="PS01047">
    <property type="entry name" value="HMA_1"/>
    <property type="match status" value="1"/>
</dbReference>
<dbReference type="AlphaFoldDB" id="A0A2M7H2K7"/>
<feature type="transmembrane region" description="Helical" evidence="2">
    <location>
        <begin position="120"/>
        <end position="139"/>
    </location>
</feature>
<comment type="caution">
    <text evidence="4">The sequence shown here is derived from an EMBL/GenBank/DDBJ whole genome shotgun (WGS) entry which is preliminary data.</text>
</comment>
<evidence type="ECO:0000313" key="4">
    <source>
        <dbReference type="EMBL" id="PIW36461.1"/>
    </source>
</evidence>
<evidence type="ECO:0000256" key="2">
    <source>
        <dbReference type="SAM" id="Phobius"/>
    </source>
</evidence>
<protein>
    <recommendedName>
        <fullName evidence="3">HMA domain-containing protein</fullName>
    </recommendedName>
</protein>
<gene>
    <name evidence="4" type="ORF">COW24_05240</name>
</gene>
<reference evidence="4 5" key="1">
    <citation type="submission" date="2017-09" db="EMBL/GenBank/DDBJ databases">
        <title>Depth-based differentiation of microbial function through sediment-hosted aquifers and enrichment of novel symbionts in the deep terrestrial subsurface.</title>
        <authorList>
            <person name="Probst A.J."/>
            <person name="Ladd B."/>
            <person name="Jarett J.K."/>
            <person name="Geller-Mcgrath D.E."/>
            <person name="Sieber C.M."/>
            <person name="Emerson J.B."/>
            <person name="Anantharaman K."/>
            <person name="Thomas B.C."/>
            <person name="Malmstrom R."/>
            <person name="Stieglmeier M."/>
            <person name="Klingl A."/>
            <person name="Woyke T."/>
            <person name="Ryan C.M."/>
            <person name="Banfield J.F."/>
        </authorList>
    </citation>
    <scope>NUCLEOTIDE SEQUENCE [LARGE SCALE GENOMIC DNA]</scope>
    <source>
        <strain evidence="4">CG15_BIG_FIL_POST_REV_8_21_14_020_45_12</strain>
    </source>
</reference>
<dbReference type="SUPFAM" id="SSF55008">
    <property type="entry name" value="HMA, heavy metal-associated domain"/>
    <property type="match status" value="1"/>
</dbReference>
<feature type="transmembrane region" description="Helical" evidence="2">
    <location>
        <begin position="160"/>
        <end position="187"/>
    </location>
</feature>
<keyword evidence="2" id="KW-0472">Membrane</keyword>
<dbReference type="InterPro" id="IPR036163">
    <property type="entry name" value="HMA_dom_sf"/>
</dbReference>
<proteinExistence type="predicted"/>
<feature type="domain" description="HMA" evidence="3">
    <location>
        <begin position="2"/>
        <end position="71"/>
    </location>
</feature>
<sequence>MVETAYTINGMTCGSCAMKIEKAVHAMHGVQKAHVAFKAKSLTITSENGVGRQQLVDTLANLGHYTLKEATDSTQEPAIYSVLVWGILGGMLISLIFYLIQAFGMQSWTLPIEFMTDNWYLVLPLIAGFATQAGLFRAIHLLTKHGGAGVVAGSGSVSGGAMLACCLHNLVPLFPILGVSGLAAFFAAYQTQVFLLSIAVTFTGVGYMLWKYSSVKRACKTHH</sequence>
<keyword evidence="2" id="KW-1133">Transmembrane helix</keyword>
<organism evidence="4 5">
    <name type="scientific">Candidatus Kerfeldbacteria bacterium CG15_BIG_FIL_POST_REV_8_21_14_020_45_12</name>
    <dbReference type="NCBI Taxonomy" id="2014247"/>
    <lineage>
        <taxon>Bacteria</taxon>
        <taxon>Candidatus Kerfeldiibacteriota</taxon>
    </lineage>
</organism>
<evidence type="ECO:0000313" key="5">
    <source>
        <dbReference type="Proteomes" id="UP000230292"/>
    </source>
</evidence>
<feature type="transmembrane region" description="Helical" evidence="2">
    <location>
        <begin position="193"/>
        <end position="210"/>
    </location>
</feature>
<evidence type="ECO:0000256" key="1">
    <source>
        <dbReference type="ARBA" id="ARBA00022723"/>
    </source>
</evidence>
<dbReference type="InterPro" id="IPR006121">
    <property type="entry name" value="HMA_dom"/>
</dbReference>
<dbReference type="EMBL" id="PFGC01000052">
    <property type="protein sequence ID" value="PIW36461.1"/>
    <property type="molecule type" value="Genomic_DNA"/>
</dbReference>
<feature type="transmembrane region" description="Helical" evidence="2">
    <location>
        <begin position="78"/>
        <end position="100"/>
    </location>
</feature>
<accession>A0A2M7H2K7</accession>
<name>A0A2M7H2K7_9BACT</name>